<keyword evidence="1" id="KW-1133">Transmembrane helix</keyword>
<reference evidence="3" key="2">
    <citation type="submission" date="2020-12" db="EMBL/GenBank/DDBJ databases">
        <title>New Spironucleus salmonicida genome in near-complete chromosomes.</title>
        <authorList>
            <person name="Xu F."/>
            <person name="Kurt Z."/>
            <person name="Jimenez-Gonzalez A."/>
            <person name="Astvaldsson A."/>
            <person name="Andersson J.O."/>
            <person name="Svard S.G."/>
        </authorList>
    </citation>
    <scope>NUCLEOTIDE SEQUENCE</scope>
    <source>
        <strain evidence="3">ATCC 50377</strain>
    </source>
</reference>
<evidence type="ECO:0000313" key="4">
    <source>
        <dbReference type="Proteomes" id="UP000018208"/>
    </source>
</evidence>
<accession>V6LHC0</accession>
<keyword evidence="1" id="KW-0472">Membrane</keyword>
<evidence type="ECO:0000313" key="2">
    <source>
        <dbReference type="EMBL" id="EST43960.1"/>
    </source>
</evidence>
<sequence>MLILLQLISQYRYDGETFKDEFWNDPTYSIFLTKSITLDTTVNELKAKIYGNGLVITCTEICFNSISQDAAIINVSFIFVNQDGSNTIAKTITGGYLYQVGIQGNGLVATTITLSSLNYWSGGVICDAISLSNITNSDLSATMVKTANKINIVNSRLIYPTEVNLFCTDVSQCIINIIYNSFIHSLIPVTKSIFTSVATVQNSNILVKEMSVSILGSVQSYLNSTFQIMTLTGSNQGVLSTSIQQVLINNSYILIETMTASEGFSLLTAGLNLQSSVLNISNINQAVLFQTLSQLTLNNSLILIDKFQLTGSSSLFAVSSNNCNLLNSVITIQNGQILGDQDQLTLFIPLIQSMAITQFTFNLNNLTQTGNIKQLSVFSQQLQGTYNNWFVNLHNISFQEATVTIISNSQAFLTNAQNLTMNIQNMTFSKQGQQIFILGQGSYNFASITFNATNQKMPLKMSLFSDNSNLIGGPNLFLNVIQPIIPVIIFAFKETLCPNCVNLCFIRGVTTTSQQCTSYNNQPLAWYNTQSFEPILKIEPILNFTLTNKVFYIYSFTDQLQFQCATPNCDNMGINQLNCQNFACSYDFCDCIQCTPNLICQKSENREKQGTIQLANFTFCDLQYELKAKQCVVNCQILTVTESNCNNVGTQNSVCQQNSITERFGCICPSNIDFLTSPDLTCQEGCQNINSTQGICSGIQQSICKLNYFNSNDQYLCDLNFCDFSPIGAACSYPGSQFKPSQTLNYQCYNIIPDHSRCYSPQVFTYCSTCEQFKSGKCQVVNYNEQTINQTLSQNIVMAQLSCNCIRTGYTGQFCQNYNCNDAGNLKCESHGICLQSGKCQCDKYTFQESTGNCILGCSNQIIFYGQCVGQNLLNCYGVKSIILGAKPGANCADCRQARLLNVDQCGKNGVCSDFTGLCVCNQGHFLYKTGFCEPPRKCGSGKFVYDPIMFEFSCDCGGLNNVNSDGSCRVFVGAVATISVIFSLLAIGIAVFLIVFFVRRARNSKVKASRMTVTGKSVARYFVE</sequence>
<evidence type="ECO:0000256" key="1">
    <source>
        <dbReference type="SAM" id="Phobius"/>
    </source>
</evidence>
<dbReference type="OrthoDB" id="430340at2759"/>
<feature type="transmembrane region" description="Helical" evidence="1">
    <location>
        <begin position="971"/>
        <end position="999"/>
    </location>
</feature>
<organism evidence="2">
    <name type="scientific">Spironucleus salmonicida</name>
    <dbReference type="NCBI Taxonomy" id="348837"/>
    <lineage>
        <taxon>Eukaryota</taxon>
        <taxon>Metamonada</taxon>
        <taxon>Diplomonadida</taxon>
        <taxon>Hexamitidae</taxon>
        <taxon>Hexamitinae</taxon>
        <taxon>Spironucleus</taxon>
    </lineage>
</organism>
<dbReference type="VEuPathDB" id="GiardiaDB:SS50377_21183"/>
<evidence type="ECO:0000313" key="3">
    <source>
        <dbReference type="EMBL" id="KAH0577829.1"/>
    </source>
</evidence>
<protein>
    <submittedName>
        <fullName evidence="2">Cysteine-rich membrane protein 2</fullName>
    </submittedName>
</protein>
<reference evidence="2 3" key="1">
    <citation type="journal article" date="2014" name="PLoS Genet.">
        <title>The Genome of Spironucleus salmonicida Highlights a Fish Pathogen Adapted to Fluctuating Environments.</title>
        <authorList>
            <person name="Xu F."/>
            <person name="Jerlstrom-Hultqvist J."/>
            <person name="Einarsson E."/>
            <person name="Astvaldsson A."/>
            <person name="Svard S.G."/>
            <person name="Andersson J.O."/>
        </authorList>
    </citation>
    <scope>NUCLEOTIDE SEQUENCE</scope>
    <source>
        <strain evidence="3">ATCC 50377</strain>
    </source>
</reference>
<keyword evidence="1" id="KW-0812">Transmembrane</keyword>
<dbReference type="Proteomes" id="UP000018208">
    <property type="component" value="Unassembled WGS sequence"/>
</dbReference>
<dbReference type="AlphaFoldDB" id="V6LHC0"/>
<dbReference type="EMBL" id="AUWU02000001">
    <property type="protein sequence ID" value="KAH0577829.1"/>
    <property type="molecule type" value="Genomic_DNA"/>
</dbReference>
<name>V6LHC0_9EUKA</name>
<gene>
    <name evidence="2" type="ORF">SS50377_16266</name>
    <name evidence="3" type="ORF">SS50377_21183</name>
</gene>
<keyword evidence="4" id="KW-1185">Reference proteome</keyword>
<proteinExistence type="predicted"/>
<dbReference type="EMBL" id="KI546130">
    <property type="protein sequence ID" value="EST43960.1"/>
    <property type="molecule type" value="Genomic_DNA"/>
</dbReference>